<organism evidence="4 5">
    <name type="scientific">Sutterella seckii</name>
    <dbReference type="NCBI Taxonomy" id="1944635"/>
    <lineage>
        <taxon>Bacteria</taxon>
        <taxon>Pseudomonadati</taxon>
        <taxon>Pseudomonadota</taxon>
        <taxon>Betaproteobacteria</taxon>
        <taxon>Burkholderiales</taxon>
        <taxon>Sutterellaceae</taxon>
        <taxon>Sutterella</taxon>
    </lineage>
</organism>
<dbReference type="SUPFAM" id="SSF102705">
    <property type="entry name" value="NIF3 (NGG1p interacting factor 3)-like"/>
    <property type="match status" value="1"/>
</dbReference>
<dbReference type="Pfam" id="PF01784">
    <property type="entry name" value="DUF34_NIF3"/>
    <property type="match status" value="1"/>
</dbReference>
<comment type="caution">
    <text evidence="4">The sequence shown here is derived from an EMBL/GenBank/DDBJ whole genome shotgun (WGS) entry which is preliminary data.</text>
</comment>
<dbReference type="InterPro" id="IPR036069">
    <property type="entry name" value="DUF34/NIF3_sf"/>
</dbReference>
<proteinExistence type="inferred from homology"/>
<evidence type="ECO:0000256" key="3">
    <source>
        <dbReference type="PIRSR" id="PIRSR602678-1"/>
    </source>
</evidence>
<name>A0A6I1ETY6_9BURK</name>
<evidence type="ECO:0000256" key="1">
    <source>
        <dbReference type="ARBA" id="ARBA00006964"/>
    </source>
</evidence>
<dbReference type="EMBL" id="WEHX01000004">
    <property type="protein sequence ID" value="KAB7662861.1"/>
    <property type="molecule type" value="Genomic_DNA"/>
</dbReference>
<dbReference type="Proteomes" id="UP000430564">
    <property type="component" value="Unassembled WGS sequence"/>
</dbReference>
<sequence length="250" mass="26845">MKAKALIEFLDGVLKPGEFRDYAPNGLQVEGRENISSIVLGVSASLGLLEAAAAKGADAVLVHHGWFWRGEDARIVGVKGRRIRCLIENGMNLIGYHLPLDAHPEVGNNAELARVLGLSIDTRAGEYGLLHAGEILSGPMTAAEFADRVAKALHRTPLLVGPADKRVHRIGWCSGAAQDELGVAAALGCDLYLSGEIREHTTFEAVELGVPYLAAGHTATEQFGIQALGRLIKETFPELEIEYIPQENPV</sequence>
<comment type="similarity">
    <text evidence="1">Belongs to the GTP cyclohydrolase I type 2/NIF3 family.</text>
</comment>
<feature type="binding site" evidence="3">
    <location>
        <position position="64"/>
    </location>
    <ligand>
        <name>a divalent metal cation</name>
        <dbReference type="ChEBI" id="CHEBI:60240"/>
        <label>2</label>
    </ligand>
</feature>
<evidence type="ECO:0000313" key="4">
    <source>
        <dbReference type="EMBL" id="KAB7662861.1"/>
    </source>
</evidence>
<protein>
    <submittedName>
        <fullName evidence="4">Nif3-like dinuclear metal center hexameric protein</fullName>
    </submittedName>
</protein>
<reference evidence="4 5" key="1">
    <citation type="submission" date="2019-10" db="EMBL/GenBank/DDBJ databases">
        <title>Genome diversity of Sutterella seckii.</title>
        <authorList>
            <person name="Chaplin A.V."/>
            <person name="Sokolova S.R."/>
            <person name="Mosin K.A."/>
            <person name="Ivanova E.L."/>
            <person name="Kochetkova T.O."/>
            <person name="Goltsov A.Y."/>
            <person name="Trofimov D.Y."/>
            <person name="Efimov B.A."/>
        </authorList>
    </citation>
    <scope>NUCLEOTIDE SEQUENCE [LARGE SCALE GENOMIC DNA]</scope>
    <source>
        <strain evidence="4 5">ASD393</strain>
    </source>
</reference>
<evidence type="ECO:0000313" key="5">
    <source>
        <dbReference type="Proteomes" id="UP000430564"/>
    </source>
</evidence>
<dbReference type="GO" id="GO:0005737">
    <property type="term" value="C:cytoplasm"/>
    <property type="evidence" value="ECO:0007669"/>
    <property type="project" value="TreeGrafter"/>
</dbReference>
<feature type="binding site" evidence="3">
    <location>
        <position position="221"/>
    </location>
    <ligand>
        <name>a divalent metal cation</name>
        <dbReference type="ChEBI" id="CHEBI:60240"/>
        <label>1</label>
    </ligand>
</feature>
<dbReference type="InterPro" id="IPR002678">
    <property type="entry name" value="DUF34/NIF3"/>
</dbReference>
<evidence type="ECO:0000256" key="2">
    <source>
        <dbReference type="ARBA" id="ARBA00022723"/>
    </source>
</evidence>
<dbReference type="GO" id="GO:0046872">
    <property type="term" value="F:metal ion binding"/>
    <property type="evidence" value="ECO:0007669"/>
    <property type="project" value="UniProtKB-KW"/>
</dbReference>
<gene>
    <name evidence="4" type="ORF">GBM95_01950</name>
</gene>
<keyword evidence="2 3" id="KW-0479">Metal-binding</keyword>
<feature type="binding site" evidence="3">
    <location>
        <position position="101"/>
    </location>
    <ligand>
        <name>a divalent metal cation</name>
        <dbReference type="ChEBI" id="CHEBI:60240"/>
        <label>1</label>
    </ligand>
</feature>
<feature type="binding site" evidence="3">
    <location>
        <position position="217"/>
    </location>
    <ligand>
        <name>a divalent metal cation</name>
        <dbReference type="ChEBI" id="CHEBI:60240"/>
        <label>1</label>
    </ligand>
</feature>
<dbReference type="NCBIfam" id="TIGR00486">
    <property type="entry name" value="YbgI_SA1388"/>
    <property type="match status" value="1"/>
</dbReference>
<dbReference type="PANTHER" id="PTHR13799">
    <property type="entry name" value="NGG1 INTERACTING FACTOR 3"/>
    <property type="match status" value="1"/>
</dbReference>
<feature type="binding site" evidence="3">
    <location>
        <position position="63"/>
    </location>
    <ligand>
        <name>a divalent metal cation</name>
        <dbReference type="ChEBI" id="CHEBI:60240"/>
        <label>1</label>
    </ligand>
</feature>
<dbReference type="OrthoDB" id="9800881at2"/>
<accession>A0A6I1ETY6</accession>
<dbReference type="AlphaFoldDB" id="A0A6I1ETY6"/>
<dbReference type="Gene3D" id="3.40.1390.30">
    <property type="entry name" value="NIF3 (NGG1p interacting factor 3)-like"/>
    <property type="match status" value="2"/>
</dbReference>
<dbReference type="PANTHER" id="PTHR13799:SF14">
    <property type="entry name" value="GTP CYCLOHYDROLASE 1 TYPE 2 HOMOLOG"/>
    <property type="match status" value="1"/>
</dbReference>
<dbReference type="RefSeq" id="WP_152157535.1">
    <property type="nucleotide sequence ID" value="NZ_WEHX01000004.1"/>
</dbReference>